<accession>A0A382AJP7</accession>
<evidence type="ECO:0000256" key="1">
    <source>
        <dbReference type="SAM" id="MobiDB-lite"/>
    </source>
</evidence>
<proteinExistence type="predicted"/>
<dbReference type="AlphaFoldDB" id="A0A382AJP7"/>
<feature type="region of interest" description="Disordered" evidence="1">
    <location>
        <begin position="1"/>
        <end position="20"/>
    </location>
</feature>
<organism evidence="2">
    <name type="scientific">marine metagenome</name>
    <dbReference type="NCBI Taxonomy" id="408172"/>
    <lineage>
        <taxon>unclassified sequences</taxon>
        <taxon>metagenomes</taxon>
        <taxon>ecological metagenomes</taxon>
    </lineage>
</organism>
<gene>
    <name evidence="2" type="ORF">METZ01_LOCUS154590</name>
</gene>
<evidence type="ECO:0000313" key="2">
    <source>
        <dbReference type="EMBL" id="SVB01736.1"/>
    </source>
</evidence>
<name>A0A382AJP7_9ZZZZ</name>
<sequence>MIERGIPETDEVPKRGSSEGKIETKIIGSRRVDKAFADMIKAIF</sequence>
<protein>
    <submittedName>
        <fullName evidence="2">Uncharacterized protein</fullName>
    </submittedName>
</protein>
<dbReference type="EMBL" id="UINC01025689">
    <property type="protein sequence ID" value="SVB01736.1"/>
    <property type="molecule type" value="Genomic_DNA"/>
</dbReference>
<reference evidence="2" key="1">
    <citation type="submission" date="2018-05" db="EMBL/GenBank/DDBJ databases">
        <authorList>
            <person name="Lanie J.A."/>
            <person name="Ng W.-L."/>
            <person name="Kazmierczak K.M."/>
            <person name="Andrzejewski T.M."/>
            <person name="Davidsen T.M."/>
            <person name="Wayne K.J."/>
            <person name="Tettelin H."/>
            <person name="Glass J.I."/>
            <person name="Rusch D."/>
            <person name="Podicherti R."/>
            <person name="Tsui H.-C.T."/>
            <person name="Winkler M.E."/>
        </authorList>
    </citation>
    <scope>NUCLEOTIDE SEQUENCE</scope>
</reference>